<reference evidence="7" key="1">
    <citation type="submission" date="2020-04" db="EMBL/GenBank/DDBJ databases">
        <authorList>
            <person name="Neveu A P."/>
        </authorList>
    </citation>
    <scope>NUCLEOTIDE SEQUENCE</scope>
    <source>
        <tissue evidence="7">Whole embryo</tissue>
    </source>
</reference>
<keyword evidence="3" id="KW-0378">Hydrolase</keyword>
<name>A0A6F9D548_9ASCI</name>
<dbReference type="GO" id="GO:0006637">
    <property type="term" value="P:acyl-CoA metabolic process"/>
    <property type="evidence" value="ECO:0007669"/>
    <property type="project" value="TreeGrafter"/>
</dbReference>
<sequence>MCNFNMKKLLTICSVGLKLLPICPLQVASRRNIMSIQDIRNALRKVVGASKSFSDGKPDRSTLSKYLVGDQKALTPRHMNDSRQHVLIPLSDKSVREKYLNGHGSIRFGILLEDLDLLAGSIAYLHCDPQTLSTGESPLSIVTAMVDEIKIHKDNVTDNADIHMRGHVTWAGKSSLEICMWLQQNDKPILDAQFVMVARDPESKRAAVVYPLETENSEEEHFISEGEKHKTQRLLEAKESLLQKPPTNEEQQHIHKLFVNTLDPSSKSFRSRVLPPDSVWMESTKLKNAIICFPEQRNIHNKVFGGFLMRKAFELAWANACVFSNSRPSVAFMDDIFFHCPVPIGSLLLMSSQISFTEGKYFMARVNAEVMNTLTGESRTSNVFYFTFTCTKPKLPAVSPKTYGESMLYLDCMRRFKTKILPWNEL</sequence>
<evidence type="ECO:0000256" key="1">
    <source>
        <dbReference type="ARBA" id="ARBA00010458"/>
    </source>
</evidence>
<dbReference type="InterPro" id="IPR029069">
    <property type="entry name" value="HotDog_dom_sf"/>
</dbReference>
<protein>
    <submittedName>
        <fullName evidence="7">Acyl-coenzyme A thioesterase 9, mitochondrial-like</fullName>
    </submittedName>
</protein>
<organism evidence="7">
    <name type="scientific">Phallusia mammillata</name>
    <dbReference type="NCBI Taxonomy" id="59560"/>
    <lineage>
        <taxon>Eukaryota</taxon>
        <taxon>Metazoa</taxon>
        <taxon>Chordata</taxon>
        <taxon>Tunicata</taxon>
        <taxon>Ascidiacea</taxon>
        <taxon>Phlebobranchia</taxon>
        <taxon>Ascidiidae</taxon>
        <taxon>Phallusia</taxon>
    </lineage>
</organism>
<evidence type="ECO:0000256" key="3">
    <source>
        <dbReference type="ARBA" id="ARBA00022801"/>
    </source>
</evidence>
<feature type="signal peptide" evidence="5">
    <location>
        <begin position="1"/>
        <end position="21"/>
    </location>
</feature>
<dbReference type="Gene3D" id="3.10.129.10">
    <property type="entry name" value="Hotdog Thioesterase"/>
    <property type="match status" value="2"/>
</dbReference>
<comment type="similarity">
    <text evidence="1">Belongs to the acyl coenzyme A hydrolase family.</text>
</comment>
<dbReference type="GO" id="GO:0047617">
    <property type="term" value="F:fatty acyl-CoA hydrolase activity"/>
    <property type="evidence" value="ECO:0007669"/>
    <property type="project" value="TreeGrafter"/>
</dbReference>
<dbReference type="AlphaFoldDB" id="A0A6F9D548"/>
<feature type="chain" id="PRO_5026001569" evidence="5">
    <location>
        <begin position="22"/>
        <end position="426"/>
    </location>
</feature>
<dbReference type="InterPro" id="IPR033120">
    <property type="entry name" value="HOTDOG_ACOT"/>
</dbReference>
<dbReference type="PANTHER" id="PTHR12655">
    <property type="entry name" value="ACYL-COA THIOESTERASE"/>
    <property type="match status" value="1"/>
</dbReference>
<keyword evidence="4" id="KW-0809">Transit peptide</keyword>
<evidence type="ECO:0000256" key="2">
    <source>
        <dbReference type="ARBA" id="ARBA00022737"/>
    </source>
</evidence>
<dbReference type="PANTHER" id="PTHR12655:SF0">
    <property type="entry name" value="ACYL-COENZYME A THIOESTERASE 9, MITOCHONDRIAL"/>
    <property type="match status" value="1"/>
</dbReference>
<keyword evidence="2" id="KW-0677">Repeat</keyword>
<keyword evidence="5" id="KW-0732">Signal</keyword>
<proteinExistence type="evidence at transcript level"/>
<evidence type="ECO:0000313" key="7">
    <source>
        <dbReference type="EMBL" id="CAB3219767.1"/>
    </source>
</evidence>
<dbReference type="GO" id="GO:0005739">
    <property type="term" value="C:mitochondrion"/>
    <property type="evidence" value="ECO:0007669"/>
    <property type="project" value="TreeGrafter"/>
</dbReference>
<evidence type="ECO:0000256" key="4">
    <source>
        <dbReference type="ARBA" id="ARBA00022946"/>
    </source>
</evidence>
<feature type="domain" description="HotDog ACOT-type" evidence="6">
    <location>
        <begin position="282"/>
        <end position="394"/>
    </location>
</feature>
<evidence type="ECO:0000256" key="5">
    <source>
        <dbReference type="SAM" id="SignalP"/>
    </source>
</evidence>
<dbReference type="SUPFAM" id="SSF54637">
    <property type="entry name" value="Thioesterase/thiol ester dehydrase-isomerase"/>
    <property type="match status" value="2"/>
</dbReference>
<evidence type="ECO:0000259" key="6">
    <source>
        <dbReference type="PROSITE" id="PS51770"/>
    </source>
</evidence>
<dbReference type="EMBL" id="LR782660">
    <property type="protein sequence ID" value="CAB3219767.1"/>
    <property type="molecule type" value="mRNA"/>
</dbReference>
<feature type="domain" description="HotDog ACOT-type" evidence="6">
    <location>
        <begin position="85"/>
        <end position="202"/>
    </location>
</feature>
<accession>A0A6F9D548</accession>
<dbReference type="CDD" id="cd03442">
    <property type="entry name" value="BFIT_BACH"/>
    <property type="match status" value="2"/>
</dbReference>
<gene>
    <name evidence="7" type="primary">Acot9</name>
</gene>
<dbReference type="PROSITE" id="PS51770">
    <property type="entry name" value="HOTDOG_ACOT"/>
    <property type="match status" value="2"/>
</dbReference>
<dbReference type="FunFam" id="3.10.129.10:FF:000012">
    <property type="entry name" value="Acyl-coenzyme A thioesterase 9, mitochondrial"/>
    <property type="match status" value="1"/>
</dbReference>